<feature type="chain" id="PRO_5039512346" evidence="1">
    <location>
        <begin position="25"/>
        <end position="195"/>
    </location>
</feature>
<dbReference type="AlphaFoldDB" id="A0A9D1VPV0"/>
<keyword evidence="1" id="KW-0732">Signal</keyword>
<dbReference type="Pfam" id="PF14059">
    <property type="entry name" value="DUF4251"/>
    <property type="match status" value="1"/>
</dbReference>
<evidence type="ECO:0000256" key="1">
    <source>
        <dbReference type="SAM" id="SignalP"/>
    </source>
</evidence>
<feature type="signal peptide" evidence="1">
    <location>
        <begin position="1"/>
        <end position="24"/>
    </location>
</feature>
<evidence type="ECO:0000313" key="3">
    <source>
        <dbReference type="Proteomes" id="UP000824246"/>
    </source>
</evidence>
<evidence type="ECO:0000313" key="2">
    <source>
        <dbReference type="EMBL" id="HIX44689.1"/>
    </source>
</evidence>
<dbReference type="InterPro" id="IPR025347">
    <property type="entry name" value="DUF4251"/>
</dbReference>
<gene>
    <name evidence="2" type="ORF">H9982_00540</name>
</gene>
<reference evidence="2" key="2">
    <citation type="submission" date="2021-04" db="EMBL/GenBank/DDBJ databases">
        <authorList>
            <person name="Gilroy R."/>
        </authorList>
    </citation>
    <scope>NUCLEOTIDE SEQUENCE</scope>
    <source>
        <strain evidence="2">ChiHjej12B11-16260</strain>
    </source>
</reference>
<dbReference type="EMBL" id="DXFB01000012">
    <property type="protein sequence ID" value="HIX44689.1"/>
    <property type="molecule type" value="Genomic_DNA"/>
</dbReference>
<reference evidence="2" key="1">
    <citation type="journal article" date="2021" name="PeerJ">
        <title>Extensive microbial diversity within the chicken gut microbiome revealed by metagenomics and culture.</title>
        <authorList>
            <person name="Gilroy R."/>
            <person name="Ravi A."/>
            <person name="Getino M."/>
            <person name="Pursley I."/>
            <person name="Horton D.L."/>
            <person name="Alikhan N.F."/>
            <person name="Baker D."/>
            <person name="Gharbi K."/>
            <person name="Hall N."/>
            <person name="Watson M."/>
            <person name="Adriaenssens E.M."/>
            <person name="Foster-Nyarko E."/>
            <person name="Jarju S."/>
            <person name="Secka A."/>
            <person name="Antonio M."/>
            <person name="Oren A."/>
            <person name="Chaudhuri R.R."/>
            <person name="La Ragione R."/>
            <person name="Hildebrand F."/>
            <person name="Pallen M.J."/>
        </authorList>
    </citation>
    <scope>NUCLEOTIDE SEQUENCE</scope>
    <source>
        <strain evidence="2">ChiHjej12B11-16260</strain>
    </source>
</reference>
<organism evidence="2 3">
    <name type="scientific">Candidatus Barnesiella excrementipullorum</name>
    <dbReference type="NCBI Taxonomy" id="2838479"/>
    <lineage>
        <taxon>Bacteria</taxon>
        <taxon>Pseudomonadati</taxon>
        <taxon>Bacteroidota</taxon>
        <taxon>Bacteroidia</taxon>
        <taxon>Bacteroidales</taxon>
        <taxon>Barnesiellaceae</taxon>
        <taxon>Barnesiella</taxon>
    </lineage>
</organism>
<dbReference type="Proteomes" id="UP000824246">
    <property type="component" value="Unassembled WGS sequence"/>
</dbReference>
<comment type="caution">
    <text evidence="2">The sequence shown here is derived from an EMBL/GenBank/DDBJ whole genome shotgun (WGS) entry which is preliminary data.</text>
</comment>
<sequence>MKQRFLAWALIGALSCIGAVGAQAATQTDKDAAKQEKVDKKAMKKRMQAVLDSVSFVRAVEALENHDFVLEADRLMFKRGETAYVSSGTNFVSLKGDEAVVQVAPYNVGGPNGVGGVTVEGRASDIKIETDKKGNVTFSMNVLGSGISASVYLSLPVGGNNASVTVDPNFSSNRITLSGTLLPTEQSSVYQGRSF</sequence>
<protein>
    <submittedName>
        <fullName evidence="2">DUF4251 domain-containing protein</fullName>
    </submittedName>
</protein>
<name>A0A9D1VPV0_9BACT</name>
<dbReference type="Gene3D" id="2.40.128.410">
    <property type="match status" value="1"/>
</dbReference>
<dbReference type="PROSITE" id="PS51257">
    <property type="entry name" value="PROKAR_LIPOPROTEIN"/>
    <property type="match status" value="1"/>
</dbReference>
<proteinExistence type="predicted"/>
<accession>A0A9D1VPV0</accession>